<evidence type="ECO:0000256" key="1">
    <source>
        <dbReference type="ARBA" id="ARBA00001913"/>
    </source>
</evidence>
<keyword evidence="4" id="KW-0964">Secreted</keyword>
<evidence type="ECO:0000313" key="11">
    <source>
        <dbReference type="Proteomes" id="UP001642540"/>
    </source>
</evidence>
<dbReference type="PROSITE" id="PS00118">
    <property type="entry name" value="PA2_HIS"/>
    <property type="match status" value="1"/>
</dbReference>
<comment type="subcellular location">
    <subcellularLocation>
        <location evidence="2">Secreted</location>
    </subcellularLocation>
</comment>
<evidence type="ECO:0000256" key="7">
    <source>
        <dbReference type="ARBA" id="ARBA00029903"/>
    </source>
</evidence>
<evidence type="ECO:0000256" key="2">
    <source>
        <dbReference type="ARBA" id="ARBA00004613"/>
    </source>
</evidence>
<keyword evidence="5" id="KW-0442">Lipid degradation</keyword>
<organism evidence="10 11">
    <name type="scientific">Orchesella dallaii</name>
    <dbReference type="NCBI Taxonomy" id="48710"/>
    <lineage>
        <taxon>Eukaryota</taxon>
        <taxon>Metazoa</taxon>
        <taxon>Ecdysozoa</taxon>
        <taxon>Arthropoda</taxon>
        <taxon>Hexapoda</taxon>
        <taxon>Collembola</taxon>
        <taxon>Entomobryomorpha</taxon>
        <taxon>Entomobryoidea</taxon>
        <taxon>Orchesellidae</taxon>
        <taxon>Orchesellinae</taxon>
        <taxon>Orchesella</taxon>
    </lineage>
</organism>
<evidence type="ECO:0000256" key="6">
    <source>
        <dbReference type="ARBA" id="ARBA00023098"/>
    </source>
</evidence>
<evidence type="ECO:0000256" key="3">
    <source>
        <dbReference type="ARBA" id="ARBA00013278"/>
    </source>
</evidence>
<keyword evidence="8" id="KW-0732">Signal</keyword>
<reference evidence="10 11" key="1">
    <citation type="submission" date="2024-08" db="EMBL/GenBank/DDBJ databases">
        <authorList>
            <person name="Cucini C."/>
            <person name="Frati F."/>
        </authorList>
    </citation>
    <scope>NUCLEOTIDE SEQUENCE [LARGE SCALE GENOMIC DNA]</scope>
</reference>
<proteinExistence type="predicted"/>
<feature type="domain" description="Phospholipase A2-like central" evidence="9">
    <location>
        <begin position="249"/>
        <end position="346"/>
    </location>
</feature>
<accession>A0ABP1PM62</accession>
<gene>
    <name evidence="10" type="ORF">ODALV1_LOCUS968</name>
</gene>
<sequence>MAISSLFGAAASFFYAVSTLFDGGQNNVAMQRTFVENFDNTPSHLVPILPIASSINNVTLLDASAIPPTPSAPTDYNVQFTPTSPNPAFRPIMSTYSLYGSESSVNVSATPPVDFHTLFPDLAASIRAGSGRMMLTEPIGISYYDGETIATVYVNPNGNVTHCELLEVNFPEEQIAALKRLATENKIIEKVGFHAMLNLIKACQSLDVKNENQDQDGGNNEVTQDPLLVNPLEVLVSKKRNMWSMISGILPGTKWCGLKDIAEDYNDLGAQRELDKCCRSHDLCPRKVLAFRSAYGLVNWSLYSKSHCECDSSLYDCLKRAAIANPTAELVGNFYFNVLRAQCIDEENPTNCLQYDGFSCIKWENDNSDASRLFLKEVRRRFR</sequence>
<dbReference type="InterPro" id="IPR033113">
    <property type="entry name" value="PLA2_histidine"/>
</dbReference>
<dbReference type="Gene3D" id="1.20.90.10">
    <property type="entry name" value="Phospholipase A2 domain"/>
    <property type="match status" value="1"/>
</dbReference>
<dbReference type="InterPro" id="IPR016090">
    <property type="entry name" value="PLA2-like_dom"/>
</dbReference>
<comment type="caution">
    <text evidence="10">The sequence shown here is derived from an EMBL/GenBank/DDBJ whole genome shotgun (WGS) entry which is preliminary data.</text>
</comment>
<feature type="chain" id="PRO_5046297339" description="phospholipase A2" evidence="8">
    <location>
        <begin position="20"/>
        <end position="383"/>
    </location>
</feature>
<evidence type="ECO:0000256" key="5">
    <source>
        <dbReference type="ARBA" id="ARBA00022963"/>
    </source>
</evidence>
<dbReference type="SUPFAM" id="SSF48619">
    <property type="entry name" value="Phospholipase A2, PLA2"/>
    <property type="match status" value="1"/>
</dbReference>
<dbReference type="InterPro" id="IPR036444">
    <property type="entry name" value="PLipase_A2_dom_sf"/>
</dbReference>
<dbReference type="EMBL" id="CAXLJM020000004">
    <property type="protein sequence ID" value="CAL8069868.1"/>
    <property type="molecule type" value="Genomic_DNA"/>
</dbReference>
<dbReference type="Pfam" id="PF05826">
    <property type="entry name" value="Phospholip_A2_2"/>
    <property type="match status" value="1"/>
</dbReference>
<dbReference type="EC" id="3.1.1.4" evidence="3"/>
<dbReference type="Proteomes" id="UP001642540">
    <property type="component" value="Unassembled WGS sequence"/>
</dbReference>
<keyword evidence="6" id="KW-0443">Lipid metabolism</keyword>
<evidence type="ECO:0000313" key="10">
    <source>
        <dbReference type="EMBL" id="CAL8069868.1"/>
    </source>
</evidence>
<protein>
    <recommendedName>
        <fullName evidence="3">phospholipase A2</fullName>
        <ecNumber evidence="3">3.1.1.4</ecNumber>
    </recommendedName>
    <alternativeName>
        <fullName evidence="7">Phosphatidylcholine 2-acylhydrolase</fullName>
    </alternativeName>
</protein>
<keyword evidence="11" id="KW-1185">Reference proteome</keyword>
<comment type="cofactor">
    <cofactor evidence="1">
        <name>Ca(2+)</name>
        <dbReference type="ChEBI" id="CHEBI:29108"/>
    </cofactor>
</comment>
<name>A0ABP1PM62_9HEXA</name>
<dbReference type="PANTHER" id="PTHR12253">
    <property type="entry name" value="RH14732P"/>
    <property type="match status" value="1"/>
</dbReference>
<feature type="signal peptide" evidence="8">
    <location>
        <begin position="1"/>
        <end position="19"/>
    </location>
</feature>
<evidence type="ECO:0000256" key="4">
    <source>
        <dbReference type="ARBA" id="ARBA00022525"/>
    </source>
</evidence>
<evidence type="ECO:0000259" key="9">
    <source>
        <dbReference type="Pfam" id="PF05826"/>
    </source>
</evidence>
<evidence type="ECO:0000256" key="8">
    <source>
        <dbReference type="SAM" id="SignalP"/>
    </source>
</evidence>